<comment type="caution">
    <text evidence="1">The sequence shown here is derived from an EMBL/GenBank/DDBJ whole genome shotgun (WGS) entry which is preliminary data.</text>
</comment>
<dbReference type="PANTHER" id="PTHR43235:SF1">
    <property type="entry name" value="GLUTAMINE AMIDOTRANSFERASE PB2B2.05-RELATED"/>
    <property type="match status" value="1"/>
</dbReference>
<proteinExistence type="predicted"/>
<dbReference type="InterPro" id="IPR044668">
    <property type="entry name" value="PuuD-like"/>
</dbReference>
<dbReference type="Proteomes" id="UP000746751">
    <property type="component" value="Unassembled WGS sequence"/>
</dbReference>
<dbReference type="InterPro" id="IPR029062">
    <property type="entry name" value="Class_I_gatase-like"/>
</dbReference>
<dbReference type="PROSITE" id="PS51273">
    <property type="entry name" value="GATASE_TYPE_1"/>
    <property type="match status" value="1"/>
</dbReference>
<sequence length="264" mass="28547">MADTDDINRARAGRPLILVAPRYELCQPCLKMPERLAPEETAATVFLDAILAAGGLPLVMSLTDDDDVIAEMVSMADGIAVPGGHDVSPALWGDNSPYDEQLLCPERDAFEVKLIKAAIGSHTPLFCACRGMQVLNVALGGSLCMDVPSRKPESGMALWRHTAILNDPAHPVEIKAGSLLERAVGGFSLVQANSSHHCCVDRLGEGVELVACATDGIPEAIEVSGERFCLGVQWHPEYTWRKMETDFNLWKSFVSAAAAYRESR</sequence>
<dbReference type="GO" id="GO:0006598">
    <property type="term" value="P:polyamine catabolic process"/>
    <property type="evidence" value="ECO:0007669"/>
    <property type="project" value="TreeGrafter"/>
</dbReference>
<gene>
    <name evidence="1" type="ORF">K8U80_03440</name>
</gene>
<evidence type="ECO:0000313" key="2">
    <source>
        <dbReference type="Proteomes" id="UP000746751"/>
    </source>
</evidence>
<dbReference type="AlphaFoldDB" id="A0A921INA7"/>
<evidence type="ECO:0000313" key="1">
    <source>
        <dbReference type="EMBL" id="HJG30434.1"/>
    </source>
</evidence>
<dbReference type="InterPro" id="IPR011697">
    <property type="entry name" value="Peptidase_C26"/>
</dbReference>
<dbReference type="GO" id="GO:0005829">
    <property type="term" value="C:cytosol"/>
    <property type="evidence" value="ECO:0007669"/>
    <property type="project" value="TreeGrafter"/>
</dbReference>
<dbReference type="EMBL" id="DYVF01000025">
    <property type="protein sequence ID" value="HJG30434.1"/>
    <property type="molecule type" value="Genomic_DNA"/>
</dbReference>
<reference evidence="1" key="2">
    <citation type="submission" date="2021-09" db="EMBL/GenBank/DDBJ databases">
        <authorList>
            <person name="Gilroy R."/>
        </authorList>
    </citation>
    <scope>NUCLEOTIDE SEQUENCE</scope>
    <source>
        <strain evidence="1">ChiGjej2B2-7701</strain>
    </source>
</reference>
<dbReference type="CDD" id="cd01745">
    <property type="entry name" value="GATase1_2"/>
    <property type="match status" value="1"/>
</dbReference>
<dbReference type="SUPFAM" id="SSF52317">
    <property type="entry name" value="Class I glutamine amidotransferase-like"/>
    <property type="match status" value="1"/>
</dbReference>
<accession>A0A921INA7</accession>
<dbReference type="Gene3D" id="3.40.50.880">
    <property type="match status" value="1"/>
</dbReference>
<keyword evidence="1" id="KW-0378">Hydrolase</keyword>
<name>A0A921INA7_9ACTN</name>
<reference evidence="1" key="1">
    <citation type="journal article" date="2021" name="PeerJ">
        <title>Extensive microbial diversity within the chicken gut microbiome revealed by metagenomics and culture.</title>
        <authorList>
            <person name="Gilroy R."/>
            <person name="Ravi A."/>
            <person name="Getino M."/>
            <person name="Pursley I."/>
            <person name="Horton D.L."/>
            <person name="Alikhan N.F."/>
            <person name="Baker D."/>
            <person name="Gharbi K."/>
            <person name="Hall N."/>
            <person name="Watson M."/>
            <person name="Adriaenssens E.M."/>
            <person name="Foster-Nyarko E."/>
            <person name="Jarju S."/>
            <person name="Secka A."/>
            <person name="Antonio M."/>
            <person name="Oren A."/>
            <person name="Chaudhuri R.R."/>
            <person name="La Ragione R."/>
            <person name="Hildebrand F."/>
            <person name="Pallen M.J."/>
        </authorList>
    </citation>
    <scope>NUCLEOTIDE SEQUENCE</scope>
    <source>
        <strain evidence="1">ChiGjej2B2-7701</strain>
    </source>
</reference>
<dbReference type="GO" id="GO:0033969">
    <property type="term" value="F:gamma-glutamyl-gamma-aminobutyrate hydrolase activity"/>
    <property type="evidence" value="ECO:0007669"/>
    <property type="project" value="TreeGrafter"/>
</dbReference>
<protein>
    <submittedName>
        <fullName evidence="1">Gamma-glutamyl-gamma-aminobutyrate hydrolase family protein</fullName>
    </submittedName>
</protein>
<dbReference type="PANTHER" id="PTHR43235">
    <property type="entry name" value="GLUTAMINE AMIDOTRANSFERASE PB2B2.05-RELATED"/>
    <property type="match status" value="1"/>
</dbReference>
<organism evidence="1 2">
    <name type="scientific">Collinsella ihumii</name>
    <dbReference type="NCBI Taxonomy" id="1720204"/>
    <lineage>
        <taxon>Bacteria</taxon>
        <taxon>Bacillati</taxon>
        <taxon>Actinomycetota</taxon>
        <taxon>Coriobacteriia</taxon>
        <taxon>Coriobacteriales</taxon>
        <taxon>Coriobacteriaceae</taxon>
        <taxon>Collinsella</taxon>
    </lineage>
</organism>
<dbReference type="Pfam" id="PF07722">
    <property type="entry name" value="Peptidase_C26"/>
    <property type="match status" value="1"/>
</dbReference>